<name>A0ABX8QQI1_9ACTN</name>
<dbReference type="InterPro" id="IPR020472">
    <property type="entry name" value="WD40_PAC1"/>
</dbReference>
<dbReference type="Pfam" id="PF00400">
    <property type="entry name" value="WD40"/>
    <property type="match status" value="4"/>
</dbReference>
<dbReference type="SUPFAM" id="SSF50978">
    <property type="entry name" value="WD40 repeat-like"/>
    <property type="match status" value="2"/>
</dbReference>
<gene>
    <name evidence="5" type="ORF">AGRA3207_000871</name>
</gene>
<keyword evidence="1 3" id="KW-0853">WD repeat</keyword>
<sequence length="1089" mass="115019">MSDPRLDAWAAAHARSAGRAGVGSRPGTTGGDGDLLDVGTWLPGPEVVRSLDWKPADDGEPLLACGNGEGVTILGGSQGERRGSWFHAGLLVRWAQAAGTWHLLSTDGLRTTLWHPDSPGSTRTRYASVEGESVRAIAFDGLRELIATGSTDGVVRVWGINEPDPSSISRLVGHSDLVLSVGWSAHGLLASGSADGTVHVWDWQRHQRLHVLAHRAWVSDVAFAEMPDGESLLASAANDGFARIWNPLTGDLLHTLRGHLMEVSCVDWTVLPDGRALLATCSYDRTVRVWDGRTGVCLATSDDLGGVLHAVSWGRSPDGRLLLAAGGATDGIRVFSLTLPDAPRATAAVAPTGVPEVIPPVEEVLINDPVPTPGRALPGGVNAVVERLGIRIVRRETGEEVARLAGHTEPITSYDWTADSEGRLVLAAGGETGQLCVWYVESGRLITAVTCPGRVTAVALAALPQGRLVAVAGTASGELTLWDETGDRPLPLPGHTYVAGNVPGHGGAITSARWAVLSDGHARLATADDQGKVQIWDERGRFSMSMPHHVYPITSLRWAVLPDGTAYLAIFASSEILIVDKGGTVLRAFPLLQSEPLTSVDLTALADGRLLLATVGFATREVRVHDARTGAAHRLGTHVGTAEPPTVSWIRQEHGPLQIVLGDSNQSGVSDVTVTPPPPGSGPPPAAADAPAPSRALVPARLGLLKLGSGALWPALGLVADLLSLTGRHTGELHDPRLAVLEAHPGVARLRQLGWPAAARVAFAALLASRLPDDAGFGPPGAGVRRLEEALGRALATATLPAAEPAAEPEALAAAADEITQQTVALLALIGPRAAAEDPLLPLHLGHLEVALPPLTDRQLRLLAQHGHPPDRRLRRSGGGTPRHTPGTAGIVRHGLLRHMLHTDLALPPDLLALRRLENQLLYRRHTTPQPPTPRPLTLVLDTTPPTYGTVELVLRMAVHALTVASWEHGLEPVLVTLTDPDRALTLTGPRQLLTMWTSRTLQPPYPALDRALDTAAQTGRTTVLLLHHHSAGKDRAPGPATPFVTTRHAVEPARPRPAHPDHHELPPEPGGMELDDLVSALLLPGAAR</sequence>
<dbReference type="EMBL" id="CP059572">
    <property type="protein sequence ID" value="QXJ20199.1"/>
    <property type="molecule type" value="Genomic_DNA"/>
</dbReference>
<accession>A0ABX8QQI1</accession>
<feature type="repeat" description="WD" evidence="3">
    <location>
        <begin position="404"/>
        <end position="448"/>
    </location>
</feature>
<dbReference type="PROSITE" id="PS50082">
    <property type="entry name" value="WD_REPEATS_2"/>
    <property type="match status" value="5"/>
</dbReference>
<dbReference type="CDD" id="cd00200">
    <property type="entry name" value="WD40"/>
    <property type="match status" value="1"/>
</dbReference>
<feature type="region of interest" description="Disordered" evidence="4">
    <location>
        <begin position="1051"/>
        <end position="1074"/>
    </location>
</feature>
<evidence type="ECO:0000313" key="5">
    <source>
        <dbReference type="EMBL" id="QXJ20199.1"/>
    </source>
</evidence>
<dbReference type="PRINTS" id="PR00320">
    <property type="entry name" value="GPROTEINBRPT"/>
</dbReference>
<keyword evidence="2" id="KW-0677">Repeat</keyword>
<feature type="region of interest" description="Disordered" evidence="4">
    <location>
        <begin position="17"/>
        <end position="36"/>
    </location>
</feature>
<evidence type="ECO:0000256" key="1">
    <source>
        <dbReference type="ARBA" id="ARBA00022574"/>
    </source>
</evidence>
<evidence type="ECO:0000313" key="6">
    <source>
        <dbReference type="Proteomes" id="UP001049518"/>
    </source>
</evidence>
<proteinExistence type="predicted"/>
<dbReference type="SMART" id="SM00320">
    <property type="entry name" value="WD40"/>
    <property type="match status" value="8"/>
</dbReference>
<feature type="compositionally biased region" description="Pro residues" evidence="4">
    <location>
        <begin position="675"/>
        <end position="686"/>
    </location>
</feature>
<feature type="repeat" description="WD" evidence="3">
    <location>
        <begin position="127"/>
        <end position="168"/>
    </location>
</feature>
<dbReference type="PANTHER" id="PTHR22847:SF637">
    <property type="entry name" value="WD REPEAT DOMAIN 5B"/>
    <property type="match status" value="1"/>
</dbReference>
<feature type="compositionally biased region" description="Basic and acidic residues" evidence="4">
    <location>
        <begin position="1051"/>
        <end position="1067"/>
    </location>
</feature>
<feature type="region of interest" description="Disordered" evidence="4">
    <location>
        <begin position="866"/>
        <end position="887"/>
    </location>
</feature>
<reference evidence="5" key="1">
    <citation type="submission" date="2020-07" db="EMBL/GenBank/DDBJ databases">
        <authorList>
            <person name="Tarantini F.S."/>
            <person name="Hong K.W."/>
            <person name="Chan K.G."/>
        </authorList>
    </citation>
    <scope>NUCLEOTIDE SEQUENCE</scope>
    <source>
        <strain evidence="5">32-07</strain>
    </source>
</reference>
<feature type="region of interest" description="Disordered" evidence="4">
    <location>
        <begin position="668"/>
        <end position="692"/>
    </location>
</feature>
<dbReference type="PANTHER" id="PTHR22847">
    <property type="entry name" value="WD40 REPEAT PROTEIN"/>
    <property type="match status" value="1"/>
</dbReference>
<dbReference type="Gene3D" id="2.130.10.10">
    <property type="entry name" value="YVTN repeat-like/Quinoprotein amine dehydrogenase"/>
    <property type="match status" value="4"/>
</dbReference>
<feature type="repeat" description="WD" evidence="3">
    <location>
        <begin position="256"/>
        <end position="300"/>
    </location>
</feature>
<protein>
    <submittedName>
        <fullName evidence="5">WD40 repeat domain-containing protein</fullName>
    </submittedName>
</protein>
<evidence type="ECO:0000256" key="4">
    <source>
        <dbReference type="SAM" id="MobiDB-lite"/>
    </source>
</evidence>
<feature type="compositionally biased region" description="Low complexity" evidence="4">
    <location>
        <begin position="17"/>
        <end position="27"/>
    </location>
</feature>
<evidence type="ECO:0000256" key="3">
    <source>
        <dbReference type="PROSITE-ProRule" id="PRU00221"/>
    </source>
</evidence>
<evidence type="ECO:0000256" key="2">
    <source>
        <dbReference type="ARBA" id="ARBA00022737"/>
    </source>
</evidence>
<dbReference type="InterPro" id="IPR015943">
    <property type="entry name" value="WD40/YVTN_repeat-like_dom_sf"/>
</dbReference>
<dbReference type="Proteomes" id="UP001049518">
    <property type="component" value="Chromosome"/>
</dbReference>
<feature type="repeat" description="WD" evidence="3">
    <location>
        <begin position="171"/>
        <end position="211"/>
    </location>
</feature>
<dbReference type="InterPro" id="IPR036322">
    <property type="entry name" value="WD40_repeat_dom_sf"/>
</dbReference>
<organism evidence="5 6">
    <name type="scientific">Actinomadura graeca</name>
    <dbReference type="NCBI Taxonomy" id="2750812"/>
    <lineage>
        <taxon>Bacteria</taxon>
        <taxon>Bacillati</taxon>
        <taxon>Actinomycetota</taxon>
        <taxon>Actinomycetes</taxon>
        <taxon>Streptosporangiales</taxon>
        <taxon>Thermomonosporaceae</taxon>
        <taxon>Actinomadura</taxon>
    </lineage>
</organism>
<feature type="repeat" description="WD" evidence="3">
    <location>
        <begin position="211"/>
        <end position="255"/>
    </location>
</feature>
<keyword evidence="6" id="KW-1185">Reference proteome</keyword>
<dbReference type="InterPro" id="IPR001680">
    <property type="entry name" value="WD40_rpt"/>
</dbReference>
<dbReference type="PROSITE" id="PS50294">
    <property type="entry name" value="WD_REPEATS_REGION"/>
    <property type="match status" value="2"/>
</dbReference>
<dbReference type="SUPFAM" id="SSF101898">
    <property type="entry name" value="NHL repeat"/>
    <property type="match status" value="1"/>
</dbReference>
<dbReference type="RefSeq" id="WP_231333257.1">
    <property type="nucleotide sequence ID" value="NZ_CP059572.1"/>
</dbReference>